<evidence type="ECO:0000313" key="3">
    <source>
        <dbReference type="Proteomes" id="UP001606303"/>
    </source>
</evidence>
<proteinExistence type="predicted"/>
<sequence>MQNTPSTTALNASRRLAPSTAHADWTLTVVTHALPERARSQLRAELAAFAATRGLAAQYSADAIAITAVDTAITDEDCGAVMGWLCARPEVRLVHVSRPRTSSACAVTFASKSRDSACPRAEHHDAHPCDEDVSQEPPWWQA</sequence>
<dbReference type="RefSeq" id="WP_394386535.1">
    <property type="nucleotide sequence ID" value="NZ_JBIGIB010000005.1"/>
</dbReference>
<accession>A0ABW7H391</accession>
<evidence type="ECO:0000313" key="2">
    <source>
        <dbReference type="EMBL" id="MFG6468390.1"/>
    </source>
</evidence>
<evidence type="ECO:0000256" key="1">
    <source>
        <dbReference type="SAM" id="MobiDB-lite"/>
    </source>
</evidence>
<organism evidence="2 3">
    <name type="scientific">Pelomonas baiyunensis</name>
    <dbReference type="NCBI Taxonomy" id="3299026"/>
    <lineage>
        <taxon>Bacteria</taxon>
        <taxon>Pseudomonadati</taxon>
        <taxon>Pseudomonadota</taxon>
        <taxon>Betaproteobacteria</taxon>
        <taxon>Burkholderiales</taxon>
        <taxon>Sphaerotilaceae</taxon>
        <taxon>Roseateles</taxon>
    </lineage>
</organism>
<feature type="compositionally biased region" description="Basic and acidic residues" evidence="1">
    <location>
        <begin position="120"/>
        <end position="130"/>
    </location>
</feature>
<feature type="region of interest" description="Disordered" evidence="1">
    <location>
        <begin position="120"/>
        <end position="142"/>
    </location>
</feature>
<keyword evidence="3" id="KW-1185">Reference proteome</keyword>
<gene>
    <name evidence="2" type="ORF">ACG01O_17335</name>
</gene>
<reference evidence="2 3" key="1">
    <citation type="submission" date="2024-08" db="EMBL/GenBank/DDBJ databases">
        <authorList>
            <person name="Lu H."/>
        </authorList>
    </citation>
    <scope>NUCLEOTIDE SEQUENCE [LARGE SCALE GENOMIC DNA]</scope>
    <source>
        <strain evidence="2 3">BYS87W</strain>
    </source>
</reference>
<comment type="caution">
    <text evidence="2">The sequence shown here is derived from an EMBL/GenBank/DDBJ whole genome shotgun (WGS) entry which is preliminary data.</text>
</comment>
<dbReference type="EMBL" id="JBIGIB010000005">
    <property type="protein sequence ID" value="MFG6468390.1"/>
    <property type="molecule type" value="Genomic_DNA"/>
</dbReference>
<name>A0ABW7H391_9BURK</name>
<protein>
    <submittedName>
        <fullName evidence="2">Uncharacterized protein</fullName>
    </submittedName>
</protein>
<dbReference type="Proteomes" id="UP001606303">
    <property type="component" value="Unassembled WGS sequence"/>
</dbReference>